<keyword evidence="3" id="KW-1185">Reference proteome</keyword>
<dbReference type="InterPro" id="IPR010281">
    <property type="entry name" value="DUF885"/>
</dbReference>
<evidence type="ECO:0000313" key="3">
    <source>
        <dbReference type="Proteomes" id="UP001528850"/>
    </source>
</evidence>
<dbReference type="Pfam" id="PF05960">
    <property type="entry name" value="DUF885"/>
    <property type="match status" value="1"/>
</dbReference>
<comment type="caution">
    <text evidence="2">The sequence shown here is derived from an EMBL/GenBank/DDBJ whole genome shotgun (WGS) entry which is preliminary data.</text>
</comment>
<reference evidence="2 3" key="1">
    <citation type="journal article" date="2024" name="Curr. Microbiol.">
        <title>Luteibacter sahnii sp. nov., A Novel Yellow-Colored Xanthomonadin Pigment Producing Probiotic Bacterium from Healthy Rice Seed Microbiome.</title>
        <authorList>
            <person name="Jaiswal G."/>
            <person name="Rana R."/>
            <person name="Nayak P.K."/>
            <person name="Chouhan R."/>
            <person name="Gandhi S.G."/>
            <person name="Patel H.K."/>
            <person name="Patil P.B."/>
        </authorList>
    </citation>
    <scope>NUCLEOTIDE SEQUENCE [LARGE SCALE GENOMIC DNA]</scope>
    <source>
        <strain evidence="2 3">PPL201</strain>
    </source>
</reference>
<keyword evidence="1" id="KW-0732">Signal</keyword>
<dbReference type="EMBL" id="JARJJS010000002">
    <property type="protein sequence ID" value="MDF4025672.1"/>
    <property type="molecule type" value="Genomic_DNA"/>
</dbReference>
<sequence>MKRGLWLALALTVAAPVAFADEANSRFHALYQREWTWRQAQFAGADDEDGPSQTTDHLPRVDADTQQARETYWAGVLAELDRIDPSRLDAAGRVNYAVYREQVQTLLADQRAHTWQMPFNADTAFWSNLGFSARGTFLTPEDYQRYLGKLRDIPRYFDEQIANMRLGLARGFTQPRLIVDSQYGSIQAVSDAKGESNLFYTPFRRMAASVPASEQARLRKEALAIIDAKVIPAYTKLLAFMRDDYAPKARTSLAAVDLPDGEAYYRVKIREFTTLDLPPAQIHALGLKEMANIHQQMLDTIAQTGFKGRFADFLRFLRTDPRFYAKTPDELLKDAAWIAKEVDGVVGDYIGRLPRRRFAIKPVPDDLAPVYTGGRGGPGIYLVNTYNLPARPLYSLPALTLHESSPGHALQMPLAEETQGLPDFRRYGYISAYGEGWALYCEYLGQEMGIYHTPYERFGYLSYQAWRAARLVVDTGIHQMHWTREQARQYLRDNTALAEHEIDTEVDRYIAWPGQALSYYLGEMAIRDDRARAEKALGKAFDLRAFHDTVLSTGSVPLPVLGQQVDAFIARGGTSPYDTGEH</sequence>
<protein>
    <submittedName>
        <fullName evidence="2">DUF885 family protein</fullName>
    </submittedName>
</protein>
<proteinExistence type="predicted"/>
<organism evidence="2 3">
    <name type="scientific">Luteibacter sahnii</name>
    <dbReference type="NCBI Taxonomy" id="3021977"/>
    <lineage>
        <taxon>Bacteria</taxon>
        <taxon>Pseudomonadati</taxon>
        <taxon>Pseudomonadota</taxon>
        <taxon>Gammaproteobacteria</taxon>
        <taxon>Lysobacterales</taxon>
        <taxon>Rhodanobacteraceae</taxon>
        <taxon>Luteibacter</taxon>
    </lineage>
</organism>
<dbReference type="Proteomes" id="UP001528850">
    <property type="component" value="Unassembled WGS sequence"/>
</dbReference>
<dbReference type="PANTHER" id="PTHR33361:SF2">
    <property type="entry name" value="DUF885 DOMAIN-CONTAINING PROTEIN"/>
    <property type="match status" value="1"/>
</dbReference>
<feature type="chain" id="PRO_5046783043" evidence="1">
    <location>
        <begin position="21"/>
        <end position="582"/>
    </location>
</feature>
<dbReference type="PANTHER" id="PTHR33361">
    <property type="entry name" value="GLR0591 PROTEIN"/>
    <property type="match status" value="1"/>
</dbReference>
<name>A0ABT6BC64_9GAMM</name>
<evidence type="ECO:0000256" key="1">
    <source>
        <dbReference type="SAM" id="SignalP"/>
    </source>
</evidence>
<evidence type="ECO:0000313" key="2">
    <source>
        <dbReference type="EMBL" id="MDF4025672.1"/>
    </source>
</evidence>
<gene>
    <name evidence="2" type="ORF">P3W24_11915</name>
</gene>
<accession>A0ABT6BC64</accession>
<feature type="signal peptide" evidence="1">
    <location>
        <begin position="1"/>
        <end position="20"/>
    </location>
</feature>